<evidence type="ECO:0000256" key="2">
    <source>
        <dbReference type="ARBA" id="ARBA00006574"/>
    </source>
</evidence>
<sequence>MAPPAAPGERTLKETPTWTVAVVCAVFILISLIIEHGIHALGKWFQKRNKKAMIEALEKIKAELMLLGFISLLLTVGTRYLPKICVPANIADTMLPCGLKSQYAGDSDKGGKGDDDKDKGGGGDRRKLLSYAENMIWRRVLAPSGDSGSCSYMKKWKAWESETTSLEYQFTNDPARFRFTRQTSFVRRHSGFSTTPGIRWIVS</sequence>
<dbReference type="PANTHER" id="PTHR31942">
    <property type="entry name" value="MLO-LIKE PROTEIN 1"/>
    <property type="match status" value="1"/>
</dbReference>
<dbReference type="AlphaFoldDB" id="A0A2P6QSL3"/>
<protein>
    <recommendedName>
        <fullName evidence="12">MLO-like protein</fullName>
    </recommendedName>
</protein>
<feature type="region of interest" description="Disordered" evidence="8">
    <location>
        <begin position="104"/>
        <end position="125"/>
    </location>
</feature>
<proteinExistence type="inferred from homology"/>
<feature type="transmembrane region" description="Helical" evidence="9">
    <location>
        <begin position="62"/>
        <end position="81"/>
    </location>
</feature>
<comment type="subcellular location">
    <subcellularLocation>
        <location evidence="1">Membrane</location>
        <topology evidence="1">Multi-pass membrane protein</topology>
    </subcellularLocation>
</comment>
<evidence type="ECO:0000256" key="4">
    <source>
        <dbReference type="ARBA" id="ARBA00022821"/>
    </source>
</evidence>
<dbReference type="Pfam" id="PF03094">
    <property type="entry name" value="Mlo"/>
    <property type="match status" value="2"/>
</dbReference>
<evidence type="ECO:0000256" key="5">
    <source>
        <dbReference type="ARBA" id="ARBA00022989"/>
    </source>
</evidence>
<evidence type="ECO:0000256" key="7">
    <source>
        <dbReference type="ARBA" id="ARBA00023265"/>
    </source>
</evidence>
<dbReference type="STRING" id="74649.A0A2P6QSL3"/>
<evidence type="ECO:0000256" key="9">
    <source>
        <dbReference type="SAM" id="Phobius"/>
    </source>
</evidence>
<keyword evidence="6 9" id="KW-0472">Membrane</keyword>
<evidence type="ECO:0008006" key="12">
    <source>
        <dbReference type="Google" id="ProtNLM"/>
    </source>
</evidence>
<dbReference type="Proteomes" id="UP000238479">
    <property type="component" value="Chromosome 4"/>
</dbReference>
<name>A0A2P6QSL3_ROSCH</name>
<comment type="similarity">
    <text evidence="2">Belongs to the MLO family.</text>
</comment>
<keyword evidence="7" id="KW-0568">Pathogenesis-related protein</keyword>
<evidence type="ECO:0000256" key="6">
    <source>
        <dbReference type="ARBA" id="ARBA00023136"/>
    </source>
</evidence>
<comment type="caution">
    <text evidence="10">The sequence shown here is derived from an EMBL/GenBank/DDBJ whole genome shotgun (WGS) entry which is preliminary data.</text>
</comment>
<keyword evidence="3 9" id="KW-0812">Transmembrane</keyword>
<evidence type="ECO:0000256" key="8">
    <source>
        <dbReference type="SAM" id="MobiDB-lite"/>
    </source>
</evidence>
<dbReference type="PANTHER" id="PTHR31942:SF82">
    <property type="entry name" value="MLO PROTEIN HOMOLOG 1"/>
    <property type="match status" value="1"/>
</dbReference>
<keyword evidence="5 9" id="KW-1133">Transmembrane helix</keyword>
<dbReference type="EMBL" id="PDCK01000042">
    <property type="protein sequence ID" value="PRQ37165.1"/>
    <property type="molecule type" value="Genomic_DNA"/>
</dbReference>
<feature type="compositionally biased region" description="Basic and acidic residues" evidence="8">
    <location>
        <begin position="106"/>
        <end position="125"/>
    </location>
</feature>
<dbReference type="InterPro" id="IPR004326">
    <property type="entry name" value="Mlo"/>
</dbReference>
<dbReference type="GO" id="GO:0006952">
    <property type="term" value="P:defense response"/>
    <property type="evidence" value="ECO:0007669"/>
    <property type="project" value="UniProtKB-KW"/>
</dbReference>
<gene>
    <name evidence="10" type="ORF">RchiOBHm_Chr4g0399531</name>
</gene>
<reference evidence="10 11" key="1">
    <citation type="journal article" date="2018" name="Nat. Genet.">
        <title>The Rosa genome provides new insights in the design of modern roses.</title>
        <authorList>
            <person name="Bendahmane M."/>
        </authorList>
    </citation>
    <scope>NUCLEOTIDE SEQUENCE [LARGE SCALE GENOMIC DNA]</scope>
    <source>
        <strain evidence="11">cv. Old Blush</strain>
    </source>
</reference>
<dbReference type="OMA" id="LKWIVAF"/>
<keyword evidence="4" id="KW-0611">Plant defense</keyword>
<dbReference type="Gramene" id="PRQ37165">
    <property type="protein sequence ID" value="PRQ37165"/>
    <property type="gene ID" value="RchiOBHm_Chr4g0399531"/>
</dbReference>
<evidence type="ECO:0000256" key="1">
    <source>
        <dbReference type="ARBA" id="ARBA00004141"/>
    </source>
</evidence>
<feature type="transmembrane region" description="Helical" evidence="9">
    <location>
        <begin position="20"/>
        <end position="41"/>
    </location>
</feature>
<dbReference type="GO" id="GO:0016020">
    <property type="term" value="C:membrane"/>
    <property type="evidence" value="ECO:0007669"/>
    <property type="project" value="UniProtKB-SubCell"/>
</dbReference>
<accession>A0A2P6QSL3</accession>
<evidence type="ECO:0000313" key="10">
    <source>
        <dbReference type="EMBL" id="PRQ37165.1"/>
    </source>
</evidence>
<organism evidence="10 11">
    <name type="scientific">Rosa chinensis</name>
    <name type="common">China rose</name>
    <dbReference type="NCBI Taxonomy" id="74649"/>
    <lineage>
        <taxon>Eukaryota</taxon>
        <taxon>Viridiplantae</taxon>
        <taxon>Streptophyta</taxon>
        <taxon>Embryophyta</taxon>
        <taxon>Tracheophyta</taxon>
        <taxon>Spermatophyta</taxon>
        <taxon>Magnoliopsida</taxon>
        <taxon>eudicotyledons</taxon>
        <taxon>Gunneridae</taxon>
        <taxon>Pentapetalae</taxon>
        <taxon>rosids</taxon>
        <taxon>fabids</taxon>
        <taxon>Rosales</taxon>
        <taxon>Rosaceae</taxon>
        <taxon>Rosoideae</taxon>
        <taxon>Rosoideae incertae sedis</taxon>
        <taxon>Rosa</taxon>
    </lineage>
</organism>
<evidence type="ECO:0000256" key="3">
    <source>
        <dbReference type="ARBA" id="ARBA00022692"/>
    </source>
</evidence>
<keyword evidence="11" id="KW-1185">Reference proteome</keyword>
<evidence type="ECO:0000313" key="11">
    <source>
        <dbReference type="Proteomes" id="UP000238479"/>
    </source>
</evidence>